<dbReference type="Pfam" id="PF00249">
    <property type="entry name" value="Myb_DNA-binding"/>
    <property type="match status" value="1"/>
</dbReference>
<feature type="domain" description="Myb-like" evidence="8">
    <location>
        <begin position="311"/>
        <end position="363"/>
    </location>
</feature>
<protein>
    <submittedName>
        <fullName evidence="11">snRNA-activating protein complex subunit 4</fullName>
    </submittedName>
</protein>
<evidence type="ECO:0000259" key="8">
    <source>
        <dbReference type="PROSITE" id="PS50090"/>
    </source>
</evidence>
<keyword evidence="5" id="KW-0539">Nucleus</keyword>
<dbReference type="Proteomes" id="UP000035642">
    <property type="component" value="Unassembled WGS sequence"/>
</dbReference>
<dbReference type="GO" id="GO:0000978">
    <property type="term" value="F:RNA polymerase II cis-regulatory region sequence-specific DNA binding"/>
    <property type="evidence" value="ECO:0007669"/>
    <property type="project" value="TreeGrafter"/>
</dbReference>
<dbReference type="GO" id="GO:0042796">
    <property type="term" value="P:snRNA transcription by RNA polymerase III"/>
    <property type="evidence" value="ECO:0007669"/>
    <property type="project" value="TreeGrafter"/>
</dbReference>
<dbReference type="PANTHER" id="PTHR46621">
    <property type="entry name" value="SNRNA-ACTIVATING PROTEIN COMPLEX SUBUNIT 4"/>
    <property type="match status" value="1"/>
</dbReference>
<feature type="domain" description="Myb-like" evidence="8">
    <location>
        <begin position="364"/>
        <end position="397"/>
    </location>
</feature>
<dbReference type="InterPro" id="IPR051575">
    <property type="entry name" value="Myb-like_DNA-bd"/>
</dbReference>
<dbReference type="GO" id="GO:0001006">
    <property type="term" value="F:RNA polymerase III type 3 promoter sequence-specific DNA binding"/>
    <property type="evidence" value="ECO:0007669"/>
    <property type="project" value="TreeGrafter"/>
</dbReference>
<dbReference type="AlphaFoldDB" id="A0A158P858"/>
<dbReference type="InterPro" id="IPR001005">
    <property type="entry name" value="SANT/Myb"/>
</dbReference>
<evidence type="ECO:0000259" key="9">
    <source>
        <dbReference type="PROSITE" id="PS51294"/>
    </source>
</evidence>
<organism evidence="10 11">
    <name type="scientific">Angiostrongylus cantonensis</name>
    <name type="common">Rat lungworm</name>
    <dbReference type="NCBI Taxonomy" id="6313"/>
    <lineage>
        <taxon>Eukaryota</taxon>
        <taxon>Metazoa</taxon>
        <taxon>Ecdysozoa</taxon>
        <taxon>Nematoda</taxon>
        <taxon>Chromadorea</taxon>
        <taxon>Rhabditida</taxon>
        <taxon>Rhabditina</taxon>
        <taxon>Rhabditomorpha</taxon>
        <taxon>Strongyloidea</taxon>
        <taxon>Metastrongylidae</taxon>
        <taxon>Angiostrongylus</taxon>
    </lineage>
</organism>
<dbReference type="PROSITE" id="PS51294">
    <property type="entry name" value="HTH_MYB"/>
    <property type="match status" value="2"/>
</dbReference>
<name>A0A158P858_ANGCA</name>
<proteinExistence type="predicted"/>
<dbReference type="Pfam" id="PF13921">
    <property type="entry name" value="Myb_DNA-bind_6"/>
    <property type="match status" value="1"/>
</dbReference>
<evidence type="ECO:0000256" key="6">
    <source>
        <dbReference type="SAM" id="Coils"/>
    </source>
</evidence>
<feature type="region of interest" description="Disordered" evidence="7">
    <location>
        <begin position="875"/>
        <end position="905"/>
    </location>
</feature>
<dbReference type="GO" id="GO:0042795">
    <property type="term" value="P:snRNA transcription by RNA polymerase II"/>
    <property type="evidence" value="ECO:0007669"/>
    <property type="project" value="TreeGrafter"/>
</dbReference>
<dbReference type="SUPFAM" id="SSF46689">
    <property type="entry name" value="Homeodomain-like"/>
    <property type="match status" value="3"/>
</dbReference>
<accession>A0A158P858</accession>
<dbReference type="STRING" id="6313.A0A158P858"/>
<evidence type="ECO:0000313" key="11">
    <source>
        <dbReference type="WBParaSite" id="ACAC_0000664901-mRNA-1"/>
    </source>
</evidence>
<evidence type="ECO:0000313" key="10">
    <source>
        <dbReference type="Proteomes" id="UP000035642"/>
    </source>
</evidence>
<feature type="domain" description="HTH myb-type" evidence="9">
    <location>
        <begin position="364"/>
        <end position="397"/>
    </location>
</feature>
<sequence>MDLASTSFDFLETNIESDCATSACTDLVLVSDEDLIADCNPTADRYAELLGLVEAQIELIDRHLYEIEMKRKGLSEKKLVLEKKMEQGQLQHRPIRNKFPVIQYLPPYFKDENMMCPPLNEEAKHKLQYTTFDPLVKEDKKWTSNELRLLRKSVENSLIQAGIQKFIDRKQIIRSKIHRAGVECTNEELKAWREEIEALDRKIKHWRAGQVDSREVDVVEYSCVDWMKMSIVEFKGTRSATALKYKWLNEQCPRWNSGPWMKEELERLKQLREEESFTSWAALAKKLGTDRTPYQCFEKYRSDFFKSTKEWTKEEDDRLVALVKILSVNGTVQWDKGCIFVLVCFYMPGRNRQQVRTRYLRTLDENVRHGRWTDDEDLLLMSAVARFGARDWPKVANWVSLCVLILIFIYGWCNVLGCTETNDWTTEEDERLVFGVQMFGRGQWAKIAILLPRHNPAGIRKRYQRLLTTKMRMRQQLTDDGLKGRFYRAAKEQAEKNPSTKLSNVRQGIKFNDEEKALLEKGIEEITKKFRSSNRTPSATEVFKNISLTRKEIGRIKIAAQKYATGERPIRIYHQTGGVRKISKNTYLLPNALYERTVFDPEETEEERIIYLTEALCHAVRRYDQYDWCNKFFASRSTPEMVASNFVTNVATFYAHFRLPCSAAGIVKVGIACLMLSNRCVGVANSLKQCLPLPPGTILPPTFTTTSAYRVFERARLSLTKRALCYFYPCSVDAANTSAMPHGDGVGVFTAQVRCLLREPIRLAFAIDPGVEQQRNRDRTELIQTGMEEQEFPYEEHKLNNVENEVVISSTEHCGTIDYDDPVDDALNETVHTRRQKSMENLGTSANNGILQTRVAEIRLVANMGKTLQQVCNDTDLSKHKHGGPKKGEAVEGAQEMQMVESQSK</sequence>
<dbReference type="InterPro" id="IPR017930">
    <property type="entry name" value="Myb_dom"/>
</dbReference>
<dbReference type="InterPro" id="IPR009057">
    <property type="entry name" value="Homeodomain-like_sf"/>
</dbReference>
<dbReference type="Gene3D" id="1.10.10.60">
    <property type="entry name" value="Homeodomain-like"/>
    <property type="match status" value="4"/>
</dbReference>
<feature type="domain" description="Myb-like" evidence="8">
    <location>
        <begin position="252"/>
        <end position="304"/>
    </location>
</feature>
<evidence type="ECO:0000256" key="1">
    <source>
        <dbReference type="ARBA" id="ARBA00004123"/>
    </source>
</evidence>
<keyword evidence="6" id="KW-0175">Coiled coil</keyword>
<keyword evidence="10" id="KW-1185">Reference proteome</keyword>
<evidence type="ECO:0000256" key="5">
    <source>
        <dbReference type="ARBA" id="ARBA00023242"/>
    </source>
</evidence>
<keyword evidence="4" id="KW-0804">Transcription</keyword>
<feature type="domain" description="HTH myb-type" evidence="9">
    <location>
        <begin position="424"/>
        <end position="471"/>
    </location>
</feature>
<reference evidence="10" key="1">
    <citation type="submission" date="2012-09" db="EMBL/GenBank/DDBJ databases">
        <authorList>
            <person name="Martin A.A."/>
        </authorList>
    </citation>
    <scope>NUCLEOTIDE SEQUENCE</scope>
</reference>
<comment type="subcellular location">
    <subcellularLocation>
        <location evidence="1">Nucleus</location>
    </subcellularLocation>
</comment>
<evidence type="ECO:0000256" key="2">
    <source>
        <dbReference type="ARBA" id="ARBA00023015"/>
    </source>
</evidence>
<dbReference type="PANTHER" id="PTHR46621:SF1">
    <property type="entry name" value="SNRNA-ACTIVATING PROTEIN COMPLEX SUBUNIT 4"/>
    <property type="match status" value="1"/>
</dbReference>
<keyword evidence="3" id="KW-0238">DNA-binding</keyword>
<dbReference type="GO" id="GO:0019185">
    <property type="term" value="C:snRNA-activating protein complex"/>
    <property type="evidence" value="ECO:0007669"/>
    <property type="project" value="TreeGrafter"/>
</dbReference>
<feature type="coiled-coil region" evidence="6">
    <location>
        <begin position="182"/>
        <end position="209"/>
    </location>
</feature>
<feature type="domain" description="Myb-like" evidence="8">
    <location>
        <begin position="424"/>
        <end position="467"/>
    </location>
</feature>
<evidence type="ECO:0000256" key="3">
    <source>
        <dbReference type="ARBA" id="ARBA00023125"/>
    </source>
</evidence>
<evidence type="ECO:0000256" key="4">
    <source>
        <dbReference type="ARBA" id="ARBA00023163"/>
    </source>
</evidence>
<dbReference type="SMART" id="SM00717">
    <property type="entry name" value="SANT"/>
    <property type="match status" value="4"/>
</dbReference>
<dbReference type="CDD" id="cd00167">
    <property type="entry name" value="SANT"/>
    <property type="match status" value="4"/>
</dbReference>
<dbReference type="WBParaSite" id="ACAC_0000664901-mRNA-1">
    <property type="protein sequence ID" value="ACAC_0000664901-mRNA-1"/>
    <property type="gene ID" value="ACAC_0000664901"/>
</dbReference>
<dbReference type="GO" id="GO:0005634">
    <property type="term" value="C:nucleus"/>
    <property type="evidence" value="ECO:0007669"/>
    <property type="project" value="UniProtKB-SubCell"/>
</dbReference>
<reference evidence="11" key="2">
    <citation type="submission" date="2016-04" db="UniProtKB">
        <authorList>
            <consortium name="WormBaseParasite"/>
        </authorList>
    </citation>
    <scope>IDENTIFICATION</scope>
</reference>
<keyword evidence="2" id="KW-0805">Transcription regulation</keyword>
<evidence type="ECO:0000256" key="7">
    <source>
        <dbReference type="SAM" id="MobiDB-lite"/>
    </source>
</evidence>
<dbReference type="PROSITE" id="PS50090">
    <property type="entry name" value="MYB_LIKE"/>
    <property type="match status" value="4"/>
</dbReference>